<sequence>MHRVLLLPGDHIGPEIMAEARKVIDVLVAEFGFSVECETAHLGGCGVDAEGAPLPESTLRLAKASDAMLLGAVGGPEWDGIERELRPERGLLGIRAAMGLFANLRPAILFPELAAASSLRPEVVSDLNILIVRELTGGIYFGSPRGVEQRADGVREGFNTLRYDENEIRRIGEVAFAAAQRRGGQVCSVDKANVLESSELWREVMTDLASNYPDVTLSHMYVDNAAMQLVRAPKQFDVMVTGNLFGDILSDCAAMLTGSIGMLPSASLDEQGRGLYEPVHGSAPDISGQGVANPLATLLSLAMMLRHSLDEAALADHVEQAVRSVLQQGLRTADIAPQGTSAVGTRAMGDAVVEALRARAA</sequence>
<keyword evidence="14" id="KW-0963">Cytoplasm</keyword>
<name>A0A6N7QUB8_9GAMM</name>
<feature type="binding site" evidence="14">
    <location>
        <begin position="75"/>
        <end position="88"/>
    </location>
    <ligand>
        <name>NAD(+)</name>
        <dbReference type="ChEBI" id="CHEBI:57540"/>
    </ligand>
</feature>
<dbReference type="InterPro" id="IPR019818">
    <property type="entry name" value="IsoCit/isopropylmalate_DH_CS"/>
</dbReference>
<comment type="pathway">
    <text evidence="3 14 15">Amino-acid biosynthesis; L-leucine biosynthesis; L-leucine from 3-methyl-2-oxobutanoate: step 3/4.</text>
</comment>
<dbReference type="HAMAP" id="MF_01033">
    <property type="entry name" value="LeuB_type1"/>
    <property type="match status" value="1"/>
</dbReference>
<keyword evidence="11 14" id="KW-0520">NAD</keyword>
<evidence type="ECO:0000256" key="11">
    <source>
        <dbReference type="ARBA" id="ARBA00023027"/>
    </source>
</evidence>
<feature type="binding site" evidence="14">
    <location>
        <position position="223"/>
    </location>
    <ligand>
        <name>substrate</name>
    </ligand>
</feature>
<comment type="similarity">
    <text evidence="4 14">Belongs to the isocitrate and isopropylmalate dehydrogenases family. LeuB type 1 subfamily.</text>
</comment>
<comment type="subunit">
    <text evidence="5 14 15">Homodimer.</text>
</comment>
<dbReference type="GO" id="GO:0003862">
    <property type="term" value="F:3-isopropylmalate dehydrogenase activity"/>
    <property type="evidence" value="ECO:0007669"/>
    <property type="project" value="UniProtKB-UniRule"/>
</dbReference>
<feature type="binding site" evidence="14">
    <location>
        <position position="95"/>
    </location>
    <ligand>
        <name>substrate</name>
    </ligand>
</feature>
<evidence type="ECO:0000256" key="3">
    <source>
        <dbReference type="ARBA" id="ARBA00004762"/>
    </source>
</evidence>
<keyword evidence="6 14" id="KW-0432">Leucine biosynthesis</keyword>
<keyword evidence="18" id="KW-1185">Reference proteome</keyword>
<dbReference type="PANTHER" id="PTHR42979">
    <property type="entry name" value="3-ISOPROPYLMALATE DEHYDROGENASE"/>
    <property type="match status" value="1"/>
</dbReference>
<dbReference type="Proteomes" id="UP000433788">
    <property type="component" value="Unassembled WGS sequence"/>
</dbReference>
<evidence type="ECO:0000256" key="14">
    <source>
        <dbReference type="HAMAP-Rule" id="MF_01033"/>
    </source>
</evidence>
<evidence type="ECO:0000256" key="10">
    <source>
        <dbReference type="ARBA" id="ARBA00023002"/>
    </source>
</evidence>
<dbReference type="FunFam" id="3.40.718.10:FF:000006">
    <property type="entry name" value="3-isopropylmalate dehydrogenase"/>
    <property type="match status" value="1"/>
</dbReference>
<organism evidence="17 18">
    <name type="scientific">Spiribacter salilacus</name>
    <dbReference type="NCBI Taxonomy" id="2664894"/>
    <lineage>
        <taxon>Bacteria</taxon>
        <taxon>Pseudomonadati</taxon>
        <taxon>Pseudomonadota</taxon>
        <taxon>Gammaproteobacteria</taxon>
        <taxon>Chromatiales</taxon>
        <taxon>Ectothiorhodospiraceae</taxon>
        <taxon>Spiribacter</taxon>
    </lineage>
</organism>
<keyword evidence="10 14" id="KW-0560">Oxidoreductase</keyword>
<dbReference type="SUPFAM" id="SSF53659">
    <property type="entry name" value="Isocitrate/Isopropylmalate dehydrogenase-like"/>
    <property type="match status" value="1"/>
</dbReference>
<keyword evidence="12 14" id="KW-0464">Manganese</keyword>
<dbReference type="Pfam" id="PF00180">
    <property type="entry name" value="Iso_dh"/>
    <property type="match status" value="1"/>
</dbReference>
<keyword evidence="9 14" id="KW-0460">Magnesium</keyword>
<dbReference type="RefSeq" id="WP_153719778.1">
    <property type="nucleotide sequence ID" value="NZ_WJPP01000004.1"/>
</dbReference>
<dbReference type="EC" id="1.1.1.85" evidence="14"/>
<evidence type="ECO:0000256" key="15">
    <source>
        <dbReference type="RuleBase" id="RU004445"/>
    </source>
</evidence>
<evidence type="ECO:0000256" key="9">
    <source>
        <dbReference type="ARBA" id="ARBA00022842"/>
    </source>
</evidence>
<reference evidence="17 18" key="1">
    <citation type="submission" date="2019-11" db="EMBL/GenBank/DDBJ databases">
        <authorList>
            <person name="Zhang X.Y."/>
        </authorList>
    </citation>
    <scope>NUCLEOTIDE SEQUENCE [LARGE SCALE GENOMIC DNA]</scope>
    <source>
        <strain evidence="17 18">C176</strain>
    </source>
</reference>
<feature type="binding site" evidence="14">
    <location>
        <position position="223"/>
    </location>
    <ligand>
        <name>Mg(2+)</name>
        <dbReference type="ChEBI" id="CHEBI:18420"/>
    </ligand>
</feature>
<comment type="cofactor">
    <cofactor evidence="2">
        <name>Mn(2+)</name>
        <dbReference type="ChEBI" id="CHEBI:29035"/>
    </cofactor>
</comment>
<evidence type="ECO:0000313" key="18">
    <source>
        <dbReference type="Proteomes" id="UP000433788"/>
    </source>
</evidence>
<feature type="site" description="Important for catalysis" evidence="14">
    <location>
        <position position="191"/>
    </location>
</feature>
<feature type="domain" description="Isopropylmalate dehydrogenase-like" evidence="16">
    <location>
        <begin position="3"/>
        <end position="352"/>
    </location>
</feature>
<evidence type="ECO:0000256" key="2">
    <source>
        <dbReference type="ARBA" id="ARBA00001936"/>
    </source>
</evidence>
<proteinExistence type="inferred from homology"/>
<dbReference type="NCBIfam" id="TIGR00169">
    <property type="entry name" value="leuB"/>
    <property type="match status" value="1"/>
</dbReference>
<keyword evidence="13 14" id="KW-0100">Branched-chain amino acid biosynthesis</keyword>
<comment type="caution">
    <text evidence="17">The sequence shown here is derived from an EMBL/GenBank/DDBJ whole genome shotgun (WGS) entry which is preliminary data.</text>
</comment>
<evidence type="ECO:0000256" key="12">
    <source>
        <dbReference type="ARBA" id="ARBA00023211"/>
    </source>
</evidence>
<dbReference type="GO" id="GO:0009098">
    <property type="term" value="P:L-leucine biosynthetic process"/>
    <property type="evidence" value="ECO:0007669"/>
    <property type="project" value="UniProtKB-UniRule"/>
</dbReference>
<keyword evidence="7 14" id="KW-0028">Amino-acid biosynthesis</keyword>
<evidence type="ECO:0000256" key="1">
    <source>
        <dbReference type="ARBA" id="ARBA00000624"/>
    </source>
</evidence>
<evidence type="ECO:0000256" key="8">
    <source>
        <dbReference type="ARBA" id="ARBA00022723"/>
    </source>
</evidence>
<feature type="binding site" evidence="14">
    <location>
        <position position="133"/>
    </location>
    <ligand>
        <name>substrate</name>
    </ligand>
</feature>
<dbReference type="InterPro" id="IPR024084">
    <property type="entry name" value="IsoPropMal-DH-like_dom"/>
</dbReference>
<feature type="binding site" evidence="14">
    <location>
        <position position="247"/>
    </location>
    <ligand>
        <name>Mg(2+)</name>
        <dbReference type="ChEBI" id="CHEBI:18420"/>
    </ligand>
</feature>
<feature type="binding site" evidence="14">
    <location>
        <position position="105"/>
    </location>
    <ligand>
        <name>substrate</name>
    </ligand>
</feature>
<dbReference type="SMART" id="SM01329">
    <property type="entry name" value="Iso_dh"/>
    <property type="match status" value="1"/>
</dbReference>
<accession>A0A6N7QUB8</accession>
<dbReference type="PANTHER" id="PTHR42979:SF1">
    <property type="entry name" value="3-ISOPROPYLMALATE DEHYDROGENASE"/>
    <property type="match status" value="1"/>
</dbReference>
<dbReference type="GO" id="GO:0000287">
    <property type="term" value="F:magnesium ion binding"/>
    <property type="evidence" value="ECO:0007669"/>
    <property type="project" value="InterPro"/>
</dbReference>
<evidence type="ECO:0000256" key="13">
    <source>
        <dbReference type="ARBA" id="ARBA00023304"/>
    </source>
</evidence>
<evidence type="ECO:0000259" key="16">
    <source>
        <dbReference type="SMART" id="SM01329"/>
    </source>
</evidence>
<dbReference type="InterPro" id="IPR004429">
    <property type="entry name" value="Isopropylmalate_DH"/>
</dbReference>
<dbReference type="GO" id="GO:0005829">
    <property type="term" value="C:cytosol"/>
    <property type="evidence" value="ECO:0007669"/>
    <property type="project" value="TreeGrafter"/>
</dbReference>
<dbReference type="PROSITE" id="PS00470">
    <property type="entry name" value="IDH_IMDH"/>
    <property type="match status" value="1"/>
</dbReference>
<feature type="binding site" evidence="14">
    <location>
        <begin position="281"/>
        <end position="293"/>
    </location>
    <ligand>
        <name>NAD(+)</name>
        <dbReference type="ChEBI" id="CHEBI:57540"/>
    </ligand>
</feature>
<keyword evidence="8 14" id="KW-0479">Metal-binding</keyword>
<feature type="binding site" evidence="14">
    <location>
        <position position="251"/>
    </location>
    <ligand>
        <name>Mg(2+)</name>
        <dbReference type="ChEBI" id="CHEBI:18420"/>
    </ligand>
</feature>
<dbReference type="Gene3D" id="3.40.718.10">
    <property type="entry name" value="Isopropylmalate Dehydrogenase"/>
    <property type="match status" value="1"/>
</dbReference>
<evidence type="ECO:0000313" key="17">
    <source>
        <dbReference type="EMBL" id="MRH78748.1"/>
    </source>
</evidence>
<comment type="function">
    <text evidence="14 15">Catalyzes the oxidation of 3-carboxy-2-hydroxy-4-methylpentanoate (3-isopropylmalate) to 3-carboxy-4-methyl-2-oxopentanoate. The product decarboxylates to 4-methyl-2 oxopentanoate.</text>
</comment>
<comment type="subcellular location">
    <subcellularLocation>
        <location evidence="14">Cytoplasm</location>
    </subcellularLocation>
</comment>
<evidence type="ECO:0000256" key="6">
    <source>
        <dbReference type="ARBA" id="ARBA00022430"/>
    </source>
</evidence>
<comment type="catalytic activity">
    <reaction evidence="1 14 15">
        <text>(2R,3S)-3-isopropylmalate + NAD(+) = 4-methyl-2-oxopentanoate + CO2 + NADH</text>
        <dbReference type="Rhea" id="RHEA:32271"/>
        <dbReference type="ChEBI" id="CHEBI:16526"/>
        <dbReference type="ChEBI" id="CHEBI:17865"/>
        <dbReference type="ChEBI" id="CHEBI:35121"/>
        <dbReference type="ChEBI" id="CHEBI:57540"/>
        <dbReference type="ChEBI" id="CHEBI:57945"/>
        <dbReference type="EC" id="1.1.1.85"/>
    </reaction>
</comment>
<evidence type="ECO:0000256" key="7">
    <source>
        <dbReference type="ARBA" id="ARBA00022605"/>
    </source>
</evidence>
<protein>
    <recommendedName>
        <fullName evidence="14">3-isopropylmalate dehydrogenase</fullName>
        <ecNumber evidence="14">1.1.1.85</ecNumber>
    </recommendedName>
    <alternativeName>
        <fullName evidence="14">3-IPM-DH</fullName>
    </alternativeName>
    <alternativeName>
        <fullName evidence="14">Beta-IPM dehydrogenase</fullName>
        <shortName evidence="14">IMDH</shortName>
    </alternativeName>
</protein>
<feature type="site" description="Important for catalysis" evidence="14">
    <location>
        <position position="140"/>
    </location>
</feature>
<dbReference type="EMBL" id="WJPP01000004">
    <property type="protein sequence ID" value="MRH78748.1"/>
    <property type="molecule type" value="Genomic_DNA"/>
</dbReference>
<comment type="cofactor">
    <cofactor evidence="14 15">
        <name>Mg(2+)</name>
        <dbReference type="ChEBI" id="CHEBI:18420"/>
    </cofactor>
    <cofactor evidence="14 15">
        <name>Mn(2+)</name>
        <dbReference type="ChEBI" id="CHEBI:29035"/>
    </cofactor>
    <text evidence="14 15">Binds 1 Mg(2+) or Mn(2+) ion per subunit.</text>
</comment>
<dbReference type="GO" id="GO:0051287">
    <property type="term" value="F:NAD binding"/>
    <property type="evidence" value="ECO:0007669"/>
    <property type="project" value="InterPro"/>
</dbReference>
<evidence type="ECO:0000256" key="4">
    <source>
        <dbReference type="ARBA" id="ARBA00008319"/>
    </source>
</evidence>
<gene>
    <name evidence="14 17" type="primary">leuB</name>
    <name evidence="17" type="ORF">GH984_08520</name>
</gene>
<dbReference type="UniPathway" id="UPA00048">
    <property type="reaction ID" value="UER00072"/>
</dbReference>
<dbReference type="AlphaFoldDB" id="A0A6N7QUB8"/>
<evidence type="ECO:0000256" key="5">
    <source>
        <dbReference type="ARBA" id="ARBA00011738"/>
    </source>
</evidence>